<feature type="compositionally biased region" description="Polar residues" evidence="5">
    <location>
        <begin position="456"/>
        <end position="478"/>
    </location>
</feature>
<feature type="region of interest" description="Disordered" evidence="5">
    <location>
        <begin position="235"/>
        <end position="255"/>
    </location>
</feature>
<reference evidence="7 8" key="1">
    <citation type="journal article" date="2012" name="Sci. Rep.">
        <title>Genomic perspectives on the evolution of fungal entomopathogenicity in Beauveria bassiana.</title>
        <authorList>
            <person name="Xiao G."/>
            <person name="Ying S.H."/>
            <person name="Zheng P."/>
            <person name="Wang Z.L."/>
            <person name="Zhang S."/>
            <person name="Xie X.Q."/>
            <person name="Shang Y."/>
            <person name="St Leger R.J."/>
            <person name="Zhao G.P."/>
            <person name="Wang C."/>
            <person name="Feng M.G."/>
        </authorList>
    </citation>
    <scope>NUCLEOTIDE SEQUENCE [LARGE SCALE GENOMIC DNA]</scope>
    <source>
        <strain evidence="7 8">ARSEF 2860</strain>
    </source>
</reference>
<evidence type="ECO:0000256" key="3">
    <source>
        <dbReference type="ARBA" id="ARBA00023026"/>
    </source>
</evidence>
<evidence type="ECO:0000256" key="2">
    <source>
        <dbReference type="ARBA" id="ARBA00022729"/>
    </source>
</evidence>
<feature type="signal peptide" evidence="6">
    <location>
        <begin position="1"/>
        <end position="28"/>
    </location>
</feature>
<evidence type="ECO:0000256" key="5">
    <source>
        <dbReference type="SAM" id="MobiDB-lite"/>
    </source>
</evidence>
<dbReference type="Pfam" id="PF01375">
    <property type="entry name" value="Enterotoxin_a"/>
    <property type="match status" value="1"/>
</dbReference>
<dbReference type="PROSITE" id="PS51257">
    <property type="entry name" value="PROKAR_LIPOPROTEIN"/>
    <property type="match status" value="1"/>
</dbReference>
<dbReference type="RefSeq" id="XP_008597025.1">
    <property type="nucleotide sequence ID" value="XM_008598803.1"/>
</dbReference>
<keyword evidence="1" id="KW-0800">Toxin</keyword>
<keyword evidence="8" id="KW-1185">Reference proteome</keyword>
<keyword evidence="4" id="KW-1015">Disulfide bond</keyword>
<evidence type="ECO:0008006" key="9">
    <source>
        <dbReference type="Google" id="ProtNLM"/>
    </source>
</evidence>
<dbReference type="SUPFAM" id="SSF56399">
    <property type="entry name" value="ADP-ribosylation"/>
    <property type="match status" value="1"/>
</dbReference>
<dbReference type="GO" id="GO:0090729">
    <property type="term" value="F:toxin activity"/>
    <property type="evidence" value="ECO:0007669"/>
    <property type="project" value="UniProtKB-KW"/>
</dbReference>
<dbReference type="GeneID" id="19886718"/>
<dbReference type="InParanoid" id="J4UPJ6"/>
<evidence type="ECO:0000256" key="1">
    <source>
        <dbReference type="ARBA" id="ARBA00022656"/>
    </source>
</evidence>
<dbReference type="EMBL" id="JH725157">
    <property type="protein sequence ID" value="EJP67132.1"/>
    <property type="molecule type" value="Genomic_DNA"/>
</dbReference>
<name>J4UPJ6_BEAB2</name>
<evidence type="ECO:0000313" key="8">
    <source>
        <dbReference type="Proteomes" id="UP000002762"/>
    </source>
</evidence>
<sequence>MLRIRWPCLALCAATFWLACLHVAGVDAKPILEGRHHPRKPKFVFRVDRRSPDEIRAARGFLGRATENTNLQRDSAYSIYVHNDFDWRSDPTVYVSTTAEFGVAARFAQPGDYIYLVRARSNMVSVNIALGRRSRYPWQDEWVAMQTRALDISKTEAGKQLCAASDQPCRDKSSSLVQTRFPQRDPGKVERTAHDLEAICERSLGGPPAERHGGPDSVAGPSGLCRSQAAEALEPVRAKSRGQKRPTQEVVSDVQGSRLRRLAAVQEGQSVFNDVGGVDIGNYLSNPDEIDEDLCFEPGTFEYLSSFPWDQALPTGMHKNPLDSSKFPVMIGGSLSSYIQGRLVLISSVAARSTPQQGQNSWLQCAQQVQQRFRVAEQQLREYIDAGIESLQRDHRDVYHLFVQSFPGILQLLEDMARLGLRFSSCLSDKPASGRRLKAREDQDVCEKVLAAIGQSAPSDSQPDKTPSTTPGSQPGQDDSQDSKGNYGPSGADTKLWLAIGIPASAFAAGGLSVFAASAEGTALLASAAAELGISTKVGSASEVVTSVLGRTTSSLTQVTRQAVQRVVGRVSRLGHRVTNPLLRQITSRALRSATERASEHIPLLSFSG</sequence>
<evidence type="ECO:0000313" key="7">
    <source>
        <dbReference type="EMBL" id="EJP67132.1"/>
    </source>
</evidence>
<dbReference type="Proteomes" id="UP000002762">
    <property type="component" value="Unassembled WGS sequence"/>
</dbReference>
<evidence type="ECO:0000256" key="6">
    <source>
        <dbReference type="SAM" id="SignalP"/>
    </source>
</evidence>
<organism evidence="7 8">
    <name type="scientific">Beauveria bassiana (strain ARSEF 2860)</name>
    <name type="common">White muscardine disease fungus</name>
    <name type="synonym">Tritirachium shiotae</name>
    <dbReference type="NCBI Taxonomy" id="655819"/>
    <lineage>
        <taxon>Eukaryota</taxon>
        <taxon>Fungi</taxon>
        <taxon>Dikarya</taxon>
        <taxon>Ascomycota</taxon>
        <taxon>Pezizomycotina</taxon>
        <taxon>Sordariomycetes</taxon>
        <taxon>Hypocreomycetidae</taxon>
        <taxon>Hypocreales</taxon>
        <taxon>Cordycipitaceae</taxon>
        <taxon>Beauveria</taxon>
    </lineage>
</organism>
<evidence type="ECO:0000256" key="4">
    <source>
        <dbReference type="ARBA" id="ARBA00023157"/>
    </source>
</evidence>
<accession>J4UPJ6</accession>
<feature type="region of interest" description="Disordered" evidence="5">
    <location>
        <begin position="203"/>
        <end position="223"/>
    </location>
</feature>
<keyword evidence="3" id="KW-0843">Virulence</keyword>
<dbReference type="InterPro" id="IPR001144">
    <property type="entry name" value="Enterotoxin_A"/>
</dbReference>
<dbReference type="HOGENOM" id="CLU_536340_0_0_1"/>
<proteinExistence type="predicted"/>
<feature type="region of interest" description="Disordered" evidence="5">
    <location>
        <begin position="453"/>
        <end position="488"/>
    </location>
</feature>
<dbReference type="AlphaFoldDB" id="J4UPJ6"/>
<protein>
    <recommendedName>
        <fullName evidence="9">Enterotoxin</fullName>
    </recommendedName>
</protein>
<dbReference type="Gene3D" id="3.90.210.10">
    <property type="entry name" value="Heat-Labile Enterotoxin, subunit A"/>
    <property type="match status" value="1"/>
</dbReference>
<gene>
    <name evidence="7" type="ORF">BBA_03706</name>
</gene>
<keyword evidence="2 6" id="KW-0732">Signal</keyword>
<feature type="chain" id="PRO_5003781307" description="Enterotoxin" evidence="6">
    <location>
        <begin position="29"/>
        <end position="609"/>
    </location>
</feature>